<sequence length="1125" mass="125312">MLAAPRASPEEESTQTQQETSSRAVSPTSHGHHHRHHHKRKSRKSKSHHSTQSVQFPDSDTAQEPSWVTSERVNIESLLPSHTIQVKRIPSSEDLTKNINNIGPEQQKFARRIPECSTPDKLCDVSPLENLLAVAELELKQHMQSGDWNSDPEEHNKETQPVTTENGNEIDDLLKSKTDDGRDDFINTSEKSQECSYNDDDEMSMNDILSRLEQSLQSPHGFGSESAFDDEMLDDNCKFSLSEESSKPISTDHNETICTADDNLEVKDEYRDNNNCTDLVDDSKSMIDSSVMKIDEESQNHSMESTGGNCTKVYEFSEHKKEFIQNEMNEDSCDIDKQEPEPLDDTVNNSIEETGEKPSVNYFEEKQIEELSSNDAQTVLLNNEVAEAESSTVNEEPTTIVEEDLPDSDTAVCLDLSIKNKPVLTVDTDCVPTDLSIRKPNSSPKMQPPRPASQNSEAIQSPQPSGIPAVPASPDIVSTSTAISKHRSVFLESLLAISQNKATPVVSDTLTKAKEPLDLGHCRKSASPTVTCSQEIITPCIDSEPPLKKMKSDDITLKNLLDKDIEIIENSDTKKPVPKEAVLPDTPRLLSLLKASSDTQDPLEEYKQLLLEIDIPNPLMVPKDVFPDLLKHPRREILKILSGHSHKNVTLDDILVVYKDKLLAAIKSHCTPKKHCDNTKNSSKLTTSRIVEQNNNLHEKNNNPETSNKGKNIEGVGKHTTFSPDNKTSLANDIDVANEAALNPLFWTGCPNPFEAMGGNYQNHNDFIQALYAASTLPYFPNQLGEIHPSLQMMLGNKMAAPLGFPPFPPLGFANPIEMSMWQEAMMQASILKNKNPYETPSLNQQRASMQNVQKKSHSAQQSKYNSKLSNGHAKNISPPQQSTQQPSIVHPAFSQAQLNVNQSSWQNPYLNLSNYPQGTMNLTSDAAQFNPFSHKNSINTGSNRSSQQQHSPSALQKKKEGLLLQQYNDQEKRLHHQMMQEHQKIQQLQQQKLLRQHQQQQQQQLYHQQQSTIAMQSDGAKLSSSVNKKNNHYSGEKSSIEVQKHIPMDLSGAHIQSKTRSTGKSNGMVSSSRNLIDDVPEVGSTTGGIEDIQDGHAQLWHPLFGSQNKGYSPWGLPSLAAIGE</sequence>
<dbReference type="EMBL" id="JBDJPC010000005">
    <property type="protein sequence ID" value="KAL1501736.1"/>
    <property type="molecule type" value="Genomic_DNA"/>
</dbReference>
<dbReference type="AlphaFoldDB" id="A0ABD1ESJ4"/>
<dbReference type="Proteomes" id="UP001566132">
    <property type="component" value="Unassembled WGS sequence"/>
</dbReference>
<proteinExistence type="predicted"/>
<feature type="compositionally biased region" description="Basic residues" evidence="1">
    <location>
        <begin position="30"/>
        <end position="49"/>
    </location>
</feature>
<keyword evidence="3" id="KW-1185">Reference proteome</keyword>
<feature type="region of interest" description="Disordered" evidence="1">
    <location>
        <begin position="1000"/>
        <end position="1048"/>
    </location>
</feature>
<feature type="region of interest" description="Disordered" evidence="1">
    <location>
        <begin position="836"/>
        <end position="888"/>
    </location>
</feature>
<feature type="compositionally biased region" description="Polar residues" evidence="1">
    <location>
        <begin position="186"/>
        <end position="196"/>
    </location>
</feature>
<accession>A0ABD1ESJ4</accession>
<feature type="compositionally biased region" description="Low complexity" evidence="1">
    <location>
        <begin position="1000"/>
        <end position="1011"/>
    </location>
</feature>
<feature type="compositionally biased region" description="Basic and acidic residues" evidence="1">
    <location>
        <begin position="172"/>
        <end position="185"/>
    </location>
</feature>
<reference evidence="2 3" key="1">
    <citation type="submission" date="2024-05" db="EMBL/GenBank/DDBJ databases">
        <title>Genetic variation in Jamaican populations of the coffee berry borer (Hypothenemus hampei).</title>
        <authorList>
            <person name="Errbii M."/>
            <person name="Myrie A."/>
        </authorList>
    </citation>
    <scope>NUCLEOTIDE SEQUENCE [LARGE SCALE GENOMIC DNA]</scope>
    <source>
        <strain evidence="2">JA-Hopewell-2020-01-JO</strain>
        <tissue evidence="2">Whole body</tissue>
    </source>
</reference>
<feature type="compositionally biased region" description="Basic and acidic residues" evidence="1">
    <location>
        <begin position="1035"/>
        <end position="1048"/>
    </location>
</feature>
<evidence type="ECO:0000256" key="1">
    <source>
        <dbReference type="SAM" id="MobiDB-lite"/>
    </source>
</evidence>
<organism evidence="2 3">
    <name type="scientific">Hypothenemus hampei</name>
    <name type="common">Coffee berry borer</name>
    <dbReference type="NCBI Taxonomy" id="57062"/>
    <lineage>
        <taxon>Eukaryota</taxon>
        <taxon>Metazoa</taxon>
        <taxon>Ecdysozoa</taxon>
        <taxon>Arthropoda</taxon>
        <taxon>Hexapoda</taxon>
        <taxon>Insecta</taxon>
        <taxon>Pterygota</taxon>
        <taxon>Neoptera</taxon>
        <taxon>Endopterygota</taxon>
        <taxon>Coleoptera</taxon>
        <taxon>Polyphaga</taxon>
        <taxon>Cucujiformia</taxon>
        <taxon>Curculionidae</taxon>
        <taxon>Scolytinae</taxon>
        <taxon>Hypothenemus</taxon>
    </lineage>
</organism>
<feature type="compositionally biased region" description="Polar residues" evidence="1">
    <location>
        <begin position="1023"/>
        <end position="1034"/>
    </location>
</feature>
<name>A0ABD1ESJ4_HYPHA</name>
<gene>
    <name evidence="2" type="ORF">ABEB36_007013</name>
</gene>
<comment type="caution">
    <text evidence="2">The sequence shown here is derived from an EMBL/GenBank/DDBJ whole genome shotgun (WGS) entry which is preliminary data.</text>
</comment>
<evidence type="ECO:0000313" key="3">
    <source>
        <dbReference type="Proteomes" id="UP001566132"/>
    </source>
</evidence>
<feature type="compositionally biased region" description="Polar residues" evidence="1">
    <location>
        <begin position="452"/>
        <end position="464"/>
    </location>
</feature>
<evidence type="ECO:0000313" key="2">
    <source>
        <dbReference type="EMBL" id="KAL1501736.1"/>
    </source>
</evidence>
<feature type="compositionally biased region" description="Polar residues" evidence="1">
    <location>
        <begin position="51"/>
        <end position="68"/>
    </location>
</feature>
<protein>
    <submittedName>
        <fullName evidence="2">Uncharacterized protein</fullName>
    </submittedName>
</protein>
<feature type="region of interest" description="Disordered" evidence="1">
    <location>
        <begin position="433"/>
        <end position="473"/>
    </location>
</feature>
<feature type="compositionally biased region" description="Low complexity" evidence="1">
    <location>
        <begin position="878"/>
        <end position="888"/>
    </location>
</feature>
<feature type="region of interest" description="Disordered" evidence="1">
    <location>
        <begin position="333"/>
        <end position="353"/>
    </location>
</feature>
<feature type="region of interest" description="Disordered" evidence="1">
    <location>
        <begin position="693"/>
        <end position="725"/>
    </location>
</feature>
<feature type="region of interest" description="Disordered" evidence="1">
    <location>
        <begin position="931"/>
        <end position="957"/>
    </location>
</feature>
<feature type="region of interest" description="Disordered" evidence="1">
    <location>
        <begin position="144"/>
        <end position="200"/>
    </location>
</feature>
<feature type="compositionally biased region" description="Polar residues" evidence="1">
    <location>
        <begin position="836"/>
        <end position="870"/>
    </location>
</feature>
<feature type="region of interest" description="Disordered" evidence="1">
    <location>
        <begin position="1"/>
        <end position="68"/>
    </location>
</feature>
<feature type="compositionally biased region" description="Polar residues" evidence="1">
    <location>
        <begin position="931"/>
        <end position="955"/>
    </location>
</feature>